<evidence type="ECO:0000313" key="2">
    <source>
        <dbReference type="EMBL" id="GAP66825.1"/>
    </source>
</evidence>
<evidence type="ECO:0000313" key="1">
    <source>
        <dbReference type="EMBL" id="GAN43829.1"/>
    </source>
</evidence>
<protein>
    <submittedName>
        <fullName evidence="2">Uncharacterized protein</fullName>
    </submittedName>
</protein>
<dbReference type="RefSeq" id="WP_148667877.1">
    <property type="nucleotide sequence ID" value="NZ_DF970235.1"/>
</dbReference>
<dbReference type="EMBL" id="DF970235">
    <property type="protein sequence ID" value="GAP66825.1"/>
    <property type="molecule type" value="Genomic_DNA"/>
</dbReference>
<dbReference type="AlphaFoldDB" id="A0A0K8QPK7"/>
<reference evidence="1" key="1">
    <citation type="submission" date="2015-03" db="EMBL/GenBank/DDBJ databases">
        <title>Draft genome sequence of Mizugakiibacter sediminis skMP5.</title>
        <authorList>
            <person name="Watanabe T."/>
            <person name="Kojima H."/>
            <person name="Fukui M."/>
        </authorList>
    </citation>
    <scope>NUCLEOTIDE SEQUENCE</scope>
    <source>
        <strain evidence="1">SkMP5</strain>
    </source>
</reference>
<dbReference type="EMBL" id="DF952378">
    <property type="protein sequence ID" value="GAN43829.1"/>
    <property type="molecule type" value="Genomic_DNA"/>
</dbReference>
<gene>
    <name evidence="1" type="ORF">MBSD_0342</name>
    <name evidence="2" type="ORF">MBSD_n2140</name>
</gene>
<dbReference type="Proteomes" id="UP000253740">
    <property type="component" value="Unassembled WGS sequence"/>
</dbReference>
<evidence type="ECO:0000313" key="3">
    <source>
        <dbReference type="Proteomes" id="UP000253740"/>
    </source>
</evidence>
<organism evidence="2">
    <name type="scientific">Mizugakiibacter sediminis</name>
    <dbReference type="NCBI Taxonomy" id="1475481"/>
    <lineage>
        <taxon>Bacteria</taxon>
        <taxon>Pseudomonadati</taxon>
        <taxon>Pseudomonadota</taxon>
        <taxon>Gammaproteobacteria</taxon>
        <taxon>Lysobacterales</taxon>
        <taxon>Rhodanobacteraceae</taxon>
        <taxon>Mizugakiibacter</taxon>
    </lineage>
</organism>
<sequence length="73" mass="8067">MCTLALDYCEPVLRKRGIVSPQATEAFRIVVDCGGKKSAAFESARAAELALLPRHSRTYQEIDRVPNPFGSEE</sequence>
<accession>A0A0K8QPK7</accession>
<keyword evidence="3" id="KW-1185">Reference proteome</keyword>
<proteinExistence type="predicted"/>
<name>A0A0K8QPK7_9GAMM</name>
<dbReference type="HOGENOM" id="CLU_2700685_0_0_6"/>
<reference evidence="2" key="2">
    <citation type="submission" date="2015-08" db="EMBL/GenBank/DDBJ databases">
        <title>Complete DNA Sequence of Pseudomonas syringae pv. actinidiae, the Causal Agent of Kiwifruit Canker Disease.</title>
        <authorList>
            <person name="Rikkerink E.H.A."/>
            <person name="Fineran P.C."/>
        </authorList>
    </citation>
    <scope>NUCLEOTIDE SEQUENCE</scope>
    <source>
        <strain evidence="2">SkMP5</strain>
    </source>
</reference>